<reference evidence="1" key="1">
    <citation type="submission" date="2020-01" db="EMBL/GenBank/DDBJ databases">
        <authorList>
            <consortium name="DOE Joint Genome Institute"/>
            <person name="Haridas S."/>
            <person name="Albert R."/>
            <person name="Binder M."/>
            <person name="Bloem J."/>
            <person name="Labutti K."/>
            <person name="Salamov A."/>
            <person name="Andreopoulos B."/>
            <person name="Baker S.E."/>
            <person name="Barry K."/>
            <person name="Bills G."/>
            <person name="Bluhm B.H."/>
            <person name="Cannon C."/>
            <person name="Castanera R."/>
            <person name="Culley D.E."/>
            <person name="Daum C."/>
            <person name="Ezra D."/>
            <person name="Gonzalez J.B."/>
            <person name="Henrissat B."/>
            <person name="Kuo A."/>
            <person name="Liang C."/>
            <person name="Lipzen A."/>
            <person name="Lutzoni F."/>
            <person name="Magnuson J."/>
            <person name="Mondo S."/>
            <person name="Nolan M."/>
            <person name="Ohm R."/>
            <person name="Pangilinan J."/>
            <person name="Park H.-J."/>
            <person name="Ramirez L."/>
            <person name="Alfaro M."/>
            <person name="Sun H."/>
            <person name="Tritt A."/>
            <person name="Yoshinaga Y."/>
            <person name="Zwiers L.-H."/>
            <person name="Turgeon B.G."/>
            <person name="Goodwin S.B."/>
            <person name="Spatafora J.W."/>
            <person name="Crous P.W."/>
            <person name="Grigoriev I.V."/>
        </authorList>
    </citation>
    <scope>NUCLEOTIDE SEQUENCE</scope>
    <source>
        <strain evidence="1">IPT5</strain>
    </source>
</reference>
<protein>
    <submittedName>
        <fullName evidence="1">Uncharacterized protein</fullName>
    </submittedName>
</protein>
<accession>A0A6A7BFK2</accession>
<sequence>MWSCAHQIHHWRLDTIVVDDRWLLRAGAHRALDETAKWQTINMYSVVLQLHHPATEITSTSSETVLRPGQILREVGTCKHYISSPGILDSDLPLIHSAHLCSRFSQEHCICDARTRSQMPGVGHRPRAVNVPSKIRSGITKPAISLLRTGLSSRSRCACRSCNAVVASGDIRDAVTNYGTHRCEALTAKRLLGIA</sequence>
<gene>
    <name evidence="1" type="ORF">T440DRAFT_269203</name>
</gene>
<dbReference type="EMBL" id="MU006293">
    <property type="protein sequence ID" value="KAF2854133.1"/>
    <property type="molecule type" value="Genomic_DNA"/>
</dbReference>
<evidence type="ECO:0000313" key="1">
    <source>
        <dbReference type="EMBL" id="KAF2854133.1"/>
    </source>
</evidence>
<proteinExistence type="predicted"/>
<dbReference type="Proteomes" id="UP000799423">
    <property type="component" value="Unassembled WGS sequence"/>
</dbReference>
<keyword evidence="2" id="KW-1185">Reference proteome</keyword>
<organism evidence="1 2">
    <name type="scientific">Plenodomus tracheiphilus IPT5</name>
    <dbReference type="NCBI Taxonomy" id="1408161"/>
    <lineage>
        <taxon>Eukaryota</taxon>
        <taxon>Fungi</taxon>
        <taxon>Dikarya</taxon>
        <taxon>Ascomycota</taxon>
        <taxon>Pezizomycotina</taxon>
        <taxon>Dothideomycetes</taxon>
        <taxon>Pleosporomycetidae</taxon>
        <taxon>Pleosporales</taxon>
        <taxon>Pleosporineae</taxon>
        <taxon>Leptosphaeriaceae</taxon>
        <taxon>Plenodomus</taxon>
    </lineage>
</organism>
<evidence type="ECO:0000313" key="2">
    <source>
        <dbReference type="Proteomes" id="UP000799423"/>
    </source>
</evidence>
<dbReference type="AlphaFoldDB" id="A0A6A7BFK2"/>
<name>A0A6A7BFK2_9PLEO</name>